<dbReference type="RefSeq" id="XP_005642583.1">
    <property type="nucleotide sequence ID" value="XM_005642526.1"/>
</dbReference>
<feature type="transmembrane region" description="Helical" evidence="1">
    <location>
        <begin position="238"/>
        <end position="262"/>
    </location>
</feature>
<dbReference type="KEGG" id="csl:COCSUDRAFT_45668"/>
<keyword evidence="3" id="KW-1185">Reference proteome</keyword>
<gene>
    <name evidence="2" type="ORF">COCSUDRAFT_45668</name>
</gene>
<keyword evidence="1" id="KW-1133">Transmembrane helix</keyword>
<sequence length="331" mass="36735">MARRLTFVDPGFQLDVYTDTDLLGGRGGTRGRRFSFVSFGSFVTCVRFVRCESFVSFDSSVSFVSCVRVVMWMAGFGSLLRFVSFVGWIQLCQSCPIRAACSKAINAQQHWVADTRGPHSSVLCGPRRCRYGCLASPRVLHTPHSTFLKATSPSCAVLCTPNSEFVQGVPSISIFHANSRASDTSIYQMPRQNSERSRVSPHGCCGLGLRAWITIQIVNESYLARKTPKMRNRYEDATWSFVIVCVAKALCLTVVGACCFAGSSMDVRLQALGPTYPIFPYILQMLPKDSTIMHKVLTDAYAAQAIMYLMLRSGCSSGKSNCRREPMRKRL</sequence>
<organism evidence="2 3">
    <name type="scientific">Coccomyxa subellipsoidea (strain C-169)</name>
    <name type="common">Green microalga</name>
    <dbReference type="NCBI Taxonomy" id="574566"/>
    <lineage>
        <taxon>Eukaryota</taxon>
        <taxon>Viridiplantae</taxon>
        <taxon>Chlorophyta</taxon>
        <taxon>core chlorophytes</taxon>
        <taxon>Trebouxiophyceae</taxon>
        <taxon>Trebouxiophyceae incertae sedis</taxon>
        <taxon>Coccomyxaceae</taxon>
        <taxon>Coccomyxa</taxon>
        <taxon>Coccomyxa subellipsoidea</taxon>
    </lineage>
</organism>
<proteinExistence type="predicted"/>
<name>I0YI20_COCSC</name>
<comment type="caution">
    <text evidence="2">The sequence shown here is derived from an EMBL/GenBank/DDBJ whole genome shotgun (WGS) entry which is preliminary data.</text>
</comment>
<keyword evidence="1" id="KW-0472">Membrane</keyword>
<dbReference type="AlphaFoldDB" id="I0YI20"/>
<dbReference type="Proteomes" id="UP000007264">
    <property type="component" value="Unassembled WGS sequence"/>
</dbReference>
<reference evidence="2 3" key="1">
    <citation type="journal article" date="2012" name="Genome Biol.">
        <title>The genome of the polar eukaryotic microalga coccomyxa subellipsoidea reveals traits of cold adaptation.</title>
        <authorList>
            <person name="Blanc G."/>
            <person name="Agarkova I."/>
            <person name="Grimwood J."/>
            <person name="Kuo A."/>
            <person name="Brueggeman A."/>
            <person name="Dunigan D."/>
            <person name="Gurnon J."/>
            <person name="Ladunga I."/>
            <person name="Lindquist E."/>
            <person name="Lucas S."/>
            <person name="Pangilinan J."/>
            <person name="Proschold T."/>
            <person name="Salamov A."/>
            <person name="Schmutz J."/>
            <person name="Weeks D."/>
            <person name="Yamada T."/>
            <person name="Claverie J.M."/>
            <person name="Grigoriev I."/>
            <person name="Van Etten J."/>
            <person name="Lomsadze A."/>
            <person name="Borodovsky M."/>
        </authorList>
    </citation>
    <scope>NUCLEOTIDE SEQUENCE [LARGE SCALE GENOMIC DNA]</scope>
    <source>
        <strain evidence="2 3">C-169</strain>
    </source>
</reference>
<accession>I0YI20</accession>
<evidence type="ECO:0000313" key="3">
    <source>
        <dbReference type="Proteomes" id="UP000007264"/>
    </source>
</evidence>
<evidence type="ECO:0000256" key="1">
    <source>
        <dbReference type="SAM" id="Phobius"/>
    </source>
</evidence>
<dbReference type="EMBL" id="AGSI01000028">
    <property type="protein sequence ID" value="EIE18039.1"/>
    <property type="molecule type" value="Genomic_DNA"/>
</dbReference>
<keyword evidence="1" id="KW-0812">Transmembrane</keyword>
<protein>
    <submittedName>
        <fullName evidence="2">Uncharacterized protein</fullName>
    </submittedName>
</protein>
<dbReference type="GeneID" id="17035991"/>
<evidence type="ECO:0000313" key="2">
    <source>
        <dbReference type="EMBL" id="EIE18039.1"/>
    </source>
</evidence>